<reference evidence="1 2" key="1">
    <citation type="journal article" date="2014" name="Genome Announc.">
        <title>Draft Genome Sequence of the Haloacid-Degrading Burkholderia caribensis Strain MBA4.</title>
        <authorList>
            <person name="Pan Y."/>
            <person name="Kong K.F."/>
            <person name="Tsang J.S."/>
        </authorList>
    </citation>
    <scope>NUCLEOTIDE SEQUENCE [LARGE SCALE GENOMIC DNA]</scope>
    <source>
        <strain evidence="1 2">852011</strain>
    </source>
</reference>
<dbReference type="Proteomes" id="UP000509548">
    <property type="component" value="Chromosome 2"/>
</dbReference>
<sequence>MSRSMHVHRPRRCVFVAAFAQIEPCIGRFLGRSEQRLVITASRGPQALRWRIAQGASVRRPTEHIDLLV</sequence>
<organism evidence="1 2">
    <name type="scientific">Paraburkholderia caribensis</name>
    <dbReference type="NCBI Taxonomy" id="75105"/>
    <lineage>
        <taxon>Bacteria</taxon>
        <taxon>Pseudomonadati</taxon>
        <taxon>Pseudomonadota</taxon>
        <taxon>Betaproteobacteria</taxon>
        <taxon>Burkholderiales</taxon>
        <taxon>Burkholderiaceae</taxon>
        <taxon>Paraburkholderia</taxon>
    </lineage>
</organism>
<proteinExistence type="predicted"/>
<dbReference type="AlphaFoldDB" id="A0A9Q6S5X9"/>
<evidence type="ECO:0000313" key="2">
    <source>
        <dbReference type="Proteomes" id="UP000509548"/>
    </source>
</evidence>
<protein>
    <submittedName>
        <fullName evidence="1">Uncharacterized protein</fullName>
    </submittedName>
</protein>
<accession>A0A9Q6S5X9</accession>
<name>A0A9Q6S5X9_9BURK</name>
<dbReference type="EMBL" id="CP015959">
    <property type="protein sequence ID" value="QLB65093.1"/>
    <property type="molecule type" value="Genomic_DNA"/>
</dbReference>
<evidence type="ECO:0000313" key="1">
    <source>
        <dbReference type="EMBL" id="QLB65093.1"/>
    </source>
</evidence>
<gene>
    <name evidence="1" type="ORF">A9O66_22065</name>
</gene>